<feature type="short sequence motif" description="GXSXG" evidence="4">
    <location>
        <begin position="60"/>
        <end position="64"/>
    </location>
</feature>
<reference evidence="6" key="1">
    <citation type="submission" date="2022-11" db="EMBL/GenBank/DDBJ databases">
        <authorList>
            <person name="Petersen C."/>
        </authorList>
    </citation>
    <scope>NUCLEOTIDE SEQUENCE</scope>
    <source>
        <strain evidence="6">IBT 34128</strain>
    </source>
</reference>
<dbReference type="InterPro" id="IPR016035">
    <property type="entry name" value="Acyl_Trfase/lysoPLipase"/>
</dbReference>
<feature type="domain" description="PNPLA" evidence="5">
    <location>
        <begin position="22"/>
        <end position="207"/>
    </location>
</feature>
<dbReference type="OrthoDB" id="4509142at2759"/>
<keyword evidence="7" id="KW-1185">Reference proteome</keyword>
<evidence type="ECO:0000256" key="4">
    <source>
        <dbReference type="PROSITE-ProRule" id="PRU01161"/>
    </source>
</evidence>
<organism evidence="6 7">
    <name type="scientific">Penicillium alfredii</name>
    <dbReference type="NCBI Taxonomy" id="1506179"/>
    <lineage>
        <taxon>Eukaryota</taxon>
        <taxon>Fungi</taxon>
        <taxon>Dikarya</taxon>
        <taxon>Ascomycota</taxon>
        <taxon>Pezizomycotina</taxon>
        <taxon>Eurotiomycetes</taxon>
        <taxon>Eurotiomycetidae</taxon>
        <taxon>Eurotiales</taxon>
        <taxon>Aspergillaceae</taxon>
        <taxon>Penicillium</taxon>
    </lineage>
</organism>
<gene>
    <name evidence="6" type="ORF">NUU61_001616</name>
</gene>
<keyword evidence="2 4" id="KW-0442">Lipid degradation</keyword>
<dbReference type="GO" id="GO:0006631">
    <property type="term" value="P:fatty acid metabolic process"/>
    <property type="evidence" value="ECO:0007669"/>
    <property type="project" value="TreeGrafter"/>
</dbReference>
<dbReference type="InterPro" id="IPR002641">
    <property type="entry name" value="PNPLA_dom"/>
</dbReference>
<protein>
    <recommendedName>
        <fullName evidence="5">PNPLA domain-containing protein</fullName>
    </recommendedName>
</protein>
<feature type="active site" description="Proton acceptor" evidence="4">
    <location>
        <position position="194"/>
    </location>
</feature>
<evidence type="ECO:0000256" key="3">
    <source>
        <dbReference type="ARBA" id="ARBA00023098"/>
    </source>
</evidence>
<dbReference type="GO" id="GO:0016020">
    <property type="term" value="C:membrane"/>
    <property type="evidence" value="ECO:0007669"/>
    <property type="project" value="TreeGrafter"/>
</dbReference>
<keyword evidence="1 4" id="KW-0378">Hydrolase</keyword>
<feature type="short sequence motif" description="DGA/G" evidence="4">
    <location>
        <begin position="194"/>
        <end position="196"/>
    </location>
</feature>
<dbReference type="SUPFAM" id="SSF52151">
    <property type="entry name" value="FabD/lysophospholipase-like"/>
    <property type="match status" value="1"/>
</dbReference>
<feature type="active site" description="Nucleophile" evidence="4">
    <location>
        <position position="62"/>
    </location>
</feature>
<dbReference type="PANTHER" id="PTHR24185:SF1">
    <property type="entry name" value="CALCIUM-INDEPENDENT PHOSPHOLIPASE A2-GAMMA"/>
    <property type="match status" value="1"/>
</dbReference>
<dbReference type="PROSITE" id="PS51635">
    <property type="entry name" value="PNPLA"/>
    <property type="match status" value="1"/>
</dbReference>
<evidence type="ECO:0000259" key="5">
    <source>
        <dbReference type="PROSITE" id="PS51635"/>
    </source>
</evidence>
<feature type="short sequence motif" description="GXGXXG" evidence="4">
    <location>
        <begin position="26"/>
        <end position="31"/>
    </location>
</feature>
<dbReference type="Proteomes" id="UP001141434">
    <property type="component" value="Unassembled WGS sequence"/>
</dbReference>
<evidence type="ECO:0000313" key="6">
    <source>
        <dbReference type="EMBL" id="KAJ5110359.1"/>
    </source>
</evidence>
<evidence type="ECO:0000313" key="7">
    <source>
        <dbReference type="Proteomes" id="UP001141434"/>
    </source>
</evidence>
<dbReference type="GO" id="GO:0016042">
    <property type="term" value="P:lipid catabolic process"/>
    <property type="evidence" value="ECO:0007669"/>
    <property type="project" value="UniProtKB-UniRule"/>
</dbReference>
<dbReference type="PANTHER" id="PTHR24185">
    <property type="entry name" value="CALCIUM-INDEPENDENT PHOSPHOLIPASE A2-GAMMA"/>
    <property type="match status" value="1"/>
</dbReference>
<name>A0A9W9G1E9_9EURO</name>
<accession>A0A9W9G1E9</accession>
<reference evidence="6" key="2">
    <citation type="journal article" date="2023" name="IMA Fungus">
        <title>Comparative genomic study of the Penicillium genus elucidates a diverse pangenome and 15 lateral gene transfer events.</title>
        <authorList>
            <person name="Petersen C."/>
            <person name="Sorensen T."/>
            <person name="Nielsen M.R."/>
            <person name="Sondergaard T.E."/>
            <person name="Sorensen J.L."/>
            <person name="Fitzpatrick D.A."/>
            <person name="Frisvad J.C."/>
            <person name="Nielsen K.L."/>
        </authorList>
    </citation>
    <scope>NUCLEOTIDE SEQUENCE</scope>
    <source>
        <strain evidence="6">IBT 34128</strain>
    </source>
</reference>
<dbReference type="GO" id="GO:0004620">
    <property type="term" value="F:phospholipase activity"/>
    <property type="evidence" value="ECO:0007669"/>
    <property type="project" value="TreeGrafter"/>
</dbReference>
<dbReference type="EMBL" id="JAPMSZ010000003">
    <property type="protein sequence ID" value="KAJ5110359.1"/>
    <property type="molecule type" value="Genomic_DNA"/>
</dbReference>
<keyword evidence="3 4" id="KW-0443">Lipid metabolism</keyword>
<dbReference type="GO" id="GO:0046486">
    <property type="term" value="P:glycerolipid metabolic process"/>
    <property type="evidence" value="ECO:0007669"/>
    <property type="project" value="UniProtKB-ARBA"/>
</dbReference>
<evidence type="ECO:0000256" key="1">
    <source>
        <dbReference type="ARBA" id="ARBA00022801"/>
    </source>
</evidence>
<dbReference type="Pfam" id="PF01734">
    <property type="entry name" value="Patatin"/>
    <property type="match status" value="1"/>
</dbReference>
<comment type="caution">
    <text evidence="6">The sequence shown here is derived from an EMBL/GenBank/DDBJ whole genome shotgun (WGS) entry which is preliminary data.</text>
</comment>
<proteinExistence type="predicted"/>
<dbReference type="AlphaFoldDB" id="A0A9W9G1E9"/>
<dbReference type="GeneID" id="81391366"/>
<evidence type="ECO:0000256" key="2">
    <source>
        <dbReference type="ARBA" id="ARBA00022963"/>
    </source>
</evidence>
<sequence>MQTARTSLSVRLRPLQAGFRVATFDGGGVLGIVSLDSLKATLAGLPLALPPCEYFDLLVGTSTGSIIAAALGFLRWSIARCEKSFNDTAKEVFPTSDSMFRSIERLLRLLWTGAKYPSGTFHQILKNIFHREPDPGCKVTRVAITAADFSAGLRLFRFHNAVPSTKSRYRPIWKAIATSCAAPLYFNPVGRLQDGGMAANNPSAVALQEVTRLSMIPSRMLDFAASFGTGQFCGSSPGGLLRVMRRLSPDWIQRLGKGVLGNLDPAVLYQRFEGQLSPEELSRHHRIDPVITRPRVALDDTNAISDLRRLRTGHDLYGDLRLSILATAFYAIVLASPSFDAEAGCYNVRIAVVSRWEDDDSTRWSLYGYLWSSSFLVQGVQRYRFATYFELKVMVPCLSTPIDISLQVKGSPARSISGLPLSVEQLSYLQGISYSRDWPVRCKRKRETFDTFNHHKRRCLEKGQADIL</sequence>
<dbReference type="Gene3D" id="3.40.1090.10">
    <property type="entry name" value="Cytosolic phospholipase A2 catalytic domain"/>
    <property type="match status" value="1"/>
</dbReference>
<dbReference type="RefSeq" id="XP_056515127.1">
    <property type="nucleotide sequence ID" value="XM_056652198.1"/>
</dbReference>